<evidence type="ECO:0000256" key="2">
    <source>
        <dbReference type="ARBA" id="ARBA00023125"/>
    </source>
</evidence>
<evidence type="ECO:0000313" key="5">
    <source>
        <dbReference type="Proteomes" id="UP000235220"/>
    </source>
</evidence>
<dbReference type="PANTHER" id="PTHR31719:SF85">
    <property type="entry name" value="NAC DOMAIN-CONTAINING PROTEIN"/>
    <property type="match status" value="1"/>
</dbReference>
<reference evidence="6" key="1">
    <citation type="submission" date="2025-08" db="UniProtKB">
        <authorList>
            <consortium name="RefSeq"/>
        </authorList>
    </citation>
    <scope>IDENTIFICATION</scope>
    <source>
        <tissue evidence="6">Leaves</tissue>
    </source>
</reference>
<organism evidence="5 6">
    <name type="scientific">Juglans regia</name>
    <name type="common">English walnut</name>
    <dbReference type="NCBI Taxonomy" id="51240"/>
    <lineage>
        <taxon>Eukaryota</taxon>
        <taxon>Viridiplantae</taxon>
        <taxon>Streptophyta</taxon>
        <taxon>Embryophyta</taxon>
        <taxon>Tracheophyta</taxon>
        <taxon>Spermatophyta</taxon>
        <taxon>Magnoliopsida</taxon>
        <taxon>eudicotyledons</taxon>
        <taxon>Gunneridae</taxon>
        <taxon>Pentapetalae</taxon>
        <taxon>rosids</taxon>
        <taxon>fabids</taxon>
        <taxon>Fagales</taxon>
        <taxon>Juglandaceae</taxon>
        <taxon>Juglans</taxon>
    </lineage>
</organism>
<dbReference type="GO" id="GO:0006355">
    <property type="term" value="P:regulation of DNA-templated transcription"/>
    <property type="evidence" value="ECO:0007669"/>
    <property type="project" value="InterPro"/>
</dbReference>
<keyword evidence="3" id="KW-0804">Transcription</keyword>
<sequence length="199" mass="22937">MGDDSVNLPPGFRFCPTDEELVLHFLYHKASLLPFHPNIIPDLDLCLHDPWDFINGKTLSSGSTFYFFSKVTENRFTKKGYWMDLDIDEPVLTSAGKKVGIKKHLVFYIGQAPGQGYETAWIMQEYHLCNYGVSGAFYNRRVKRKDRTKWVLCRVHERTGNFAECFCCSDDEDNGTELSSLDEMYLSTIDDDLDEINFS</sequence>
<dbReference type="Gramene" id="Jr01_14190_p1">
    <property type="protein sequence ID" value="cds.Jr01_14190_p1"/>
    <property type="gene ID" value="Jr01_14190"/>
</dbReference>
<dbReference type="GeneID" id="108996203"/>
<dbReference type="OrthoDB" id="1877845at2759"/>
<protein>
    <submittedName>
        <fullName evidence="6">NAC domain-containing protein 104-like isoform X1</fullName>
    </submittedName>
</protein>
<dbReference type="Gene3D" id="2.170.150.80">
    <property type="entry name" value="NAC domain"/>
    <property type="match status" value="1"/>
</dbReference>
<accession>A0A2I4F799</accession>
<keyword evidence="1" id="KW-0805">Transcription regulation</keyword>
<dbReference type="Proteomes" id="UP000235220">
    <property type="component" value="Chromosome 1"/>
</dbReference>
<gene>
    <name evidence="6" type="primary">LOC108996203</name>
</gene>
<dbReference type="GO" id="GO:0048731">
    <property type="term" value="P:system development"/>
    <property type="evidence" value="ECO:0000318"/>
    <property type="project" value="GO_Central"/>
</dbReference>
<keyword evidence="2" id="KW-0238">DNA-binding</keyword>
<name>A0A2I4F799_JUGRE</name>
<evidence type="ECO:0000313" key="6">
    <source>
        <dbReference type="RefSeq" id="XP_018827519.1"/>
    </source>
</evidence>
<dbReference type="SUPFAM" id="SSF101941">
    <property type="entry name" value="NAC domain"/>
    <property type="match status" value="1"/>
</dbReference>
<dbReference type="GO" id="GO:0003677">
    <property type="term" value="F:DNA binding"/>
    <property type="evidence" value="ECO:0007669"/>
    <property type="project" value="UniProtKB-KW"/>
</dbReference>
<evidence type="ECO:0000256" key="1">
    <source>
        <dbReference type="ARBA" id="ARBA00023015"/>
    </source>
</evidence>
<dbReference type="PROSITE" id="PS51005">
    <property type="entry name" value="NAC"/>
    <property type="match status" value="1"/>
</dbReference>
<keyword evidence="5" id="KW-1185">Reference proteome</keyword>
<proteinExistence type="predicted"/>
<evidence type="ECO:0000256" key="3">
    <source>
        <dbReference type="ARBA" id="ARBA00023163"/>
    </source>
</evidence>
<keyword evidence="4" id="KW-0539">Nucleus</keyword>
<dbReference type="AlphaFoldDB" id="A0A2I4F799"/>
<dbReference type="STRING" id="51240.A0A2I4F799"/>
<dbReference type="InterPro" id="IPR003441">
    <property type="entry name" value="NAC-dom"/>
</dbReference>
<dbReference type="InterPro" id="IPR036093">
    <property type="entry name" value="NAC_dom_sf"/>
</dbReference>
<evidence type="ECO:0000256" key="4">
    <source>
        <dbReference type="ARBA" id="ARBA00023242"/>
    </source>
</evidence>
<dbReference type="Pfam" id="PF02365">
    <property type="entry name" value="NAM"/>
    <property type="match status" value="1"/>
</dbReference>
<dbReference type="PANTHER" id="PTHR31719">
    <property type="entry name" value="NAC TRANSCRIPTION FACTOR 56"/>
    <property type="match status" value="1"/>
</dbReference>
<dbReference type="RefSeq" id="XP_018827519.1">
    <property type="nucleotide sequence ID" value="XM_018971974.2"/>
</dbReference>
<dbReference type="KEGG" id="jre:108996203"/>